<dbReference type="OMA" id="GHEIMAS"/>
<evidence type="ECO:0000256" key="1">
    <source>
        <dbReference type="ARBA" id="ARBA00023027"/>
    </source>
</evidence>
<dbReference type="Pfam" id="PF01582">
    <property type="entry name" value="TIR"/>
    <property type="match status" value="1"/>
</dbReference>
<dbReference type="OrthoDB" id="1905256at2759"/>
<name>A0A8T2S5V4_CERRI</name>
<dbReference type="InterPro" id="IPR000157">
    <property type="entry name" value="TIR_dom"/>
</dbReference>
<dbReference type="SUPFAM" id="SSF52200">
    <property type="entry name" value="Toll/Interleukin receptor TIR domain"/>
    <property type="match status" value="1"/>
</dbReference>
<feature type="non-terminal residue" evidence="3">
    <location>
        <position position="1"/>
    </location>
</feature>
<comment type="caution">
    <text evidence="3">The sequence shown here is derived from an EMBL/GenBank/DDBJ whole genome shotgun (WGS) entry which is preliminary data.</text>
</comment>
<dbReference type="Gene3D" id="3.40.50.10140">
    <property type="entry name" value="Toll/interleukin-1 receptor homology (TIR) domain"/>
    <property type="match status" value="1"/>
</dbReference>
<dbReference type="SMART" id="SM00255">
    <property type="entry name" value="TIR"/>
    <property type="match status" value="1"/>
</dbReference>
<reference evidence="3" key="1">
    <citation type="submission" date="2021-08" db="EMBL/GenBank/DDBJ databases">
        <title>WGS assembly of Ceratopteris richardii.</title>
        <authorList>
            <person name="Marchant D.B."/>
            <person name="Chen G."/>
            <person name="Jenkins J."/>
            <person name="Shu S."/>
            <person name="Leebens-Mack J."/>
            <person name="Grimwood J."/>
            <person name="Schmutz J."/>
            <person name="Soltis P."/>
            <person name="Soltis D."/>
            <person name="Chen Z.-H."/>
        </authorList>
    </citation>
    <scope>NUCLEOTIDE SEQUENCE</scope>
    <source>
        <strain evidence="3">Whitten #5841</strain>
        <tissue evidence="3">Leaf</tissue>
    </source>
</reference>
<gene>
    <name evidence="3" type="ORF">KP509_22G048800</name>
</gene>
<evidence type="ECO:0000313" key="3">
    <source>
        <dbReference type="EMBL" id="KAH7307178.1"/>
    </source>
</evidence>
<accession>A0A8T2S5V4</accession>
<proteinExistence type="predicted"/>
<feature type="non-terminal residue" evidence="3">
    <location>
        <position position="132"/>
    </location>
</feature>
<dbReference type="PANTHER" id="PTHR32009:SF139">
    <property type="entry name" value="TOLL-INTERLEUKIN-RESISTANCE (TIR) DOMAIN FAMILY PROTEIN"/>
    <property type="match status" value="1"/>
</dbReference>
<evidence type="ECO:0000259" key="2">
    <source>
        <dbReference type="PROSITE" id="PS50104"/>
    </source>
</evidence>
<dbReference type="PROSITE" id="PS50104">
    <property type="entry name" value="TIR"/>
    <property type="match status" value="1"/>
</dbReference>
<keyword evidence="1" id="KW-0520">NAD</keyword>
<dbReference type="GO" id="GO:0007165">
    <property type="term" value="P:signal transduction"/>
    <property type="evidence" value="ECO:0007669"/>
    <property type="project" value="InterPro"/>
</dbReference>
<evidence type="ECO:0000313" key="4">
    <source>
        <dbReference type="Proteomes" id="UP000825935"/>
    </source>
</evidence>
<dbReference type="EMBL" id="CM035427">
    <property type="protein sequence ID" value="KAH7307178.1"/>
    <property type="molecule type" value="Genomic_DNA"/>
</dbReference>
<feature type="domain" description="TIR" evidence="2">
    <location>
        <begin position="1"/>
        <end position="132"/>
    </location>
</feature>
<sequence>RGPDTKPNVVSVLSGMLRSKGITCFVDYQMEYGTHANSDIDAAIRSSRVSIVIISPDFATSGWCLDEVDKIMKKANASGKPKVLPIFYNVEPSTVRHLIADKGYAFDKGPGSTDEEQNRWASALKELSLLRG</sequence>
<dbReference type="AlphaFoldDB" id="A0A8T2S5V4"/>
<keyword evidence="4" id="KW-1185">Reference proteome</keyword>
<organism evidence="3 4">
    <name type="scientific">Ceratopteris richardii</name>
    <name type="common">Triangle waterfern</name>
    <dbReference type="NCBI Taxonomy" id="49495"/>
    <lineage>
        <taxon>Eukaryota</taxon>
        <taxon>Viridiplantae</taxon>
        <taxon>Streptophyta</taxon>
        <taxon>Embryophyta</taxon>
        <taxon>Tracheophyta</taxon>
        <taxon>Polypodiopsida</taxon>
        <taxon>Polypodiidae</taxon>
        <taxon>Polypodiales</taxon>
        <taxon>Pteridineae</taxon>
        <taxon>Pteridaceae</taxon>
        <taxon>Parkerioideae</taxon>
        <taxon>Ceratopteris</taxon>
    </lineage>
</organism>
<dbReference type="PANTHER" id="PTHR32009">
    <property type="entry name" value="TMV RESISTANCE PROTEIN N-LIKE"/>
    <property type="match status" value="1"/>
</dbReference>
<dbReference type="Proteomes" id="UP000825935">
    <property type="component" value="Chromosome 22"/>
</dbReference>
<protein>
    <recommendedName>
        <fullName evidence="2">TIR domain-containing protein</fullName>
    </recommendedName>
</protein>
<dbReference type="InterPro" id="IPR035897">
    <property type="entry name" value="Toll_tir_struct_dom_sf"/>
</dbReference>